<dbReference type="RefSeq" id="WP_191140943.1">
    <property type="nucleotide sequence ID" value="NZ_JACXAG020000010.1"/>
</dbReference>
<comment type="catalytic activity">
    <reaction evidence="7 8">
        <text>cytidine(34) in tRNA(Ile2) + L-lysine + ATP = lysidine(34) in tRNA(Ile2) + AMP + diphosphate + H(+)</text>
        <dbReference type="Rhea" id="RHEA:43744"/>
        <dbReference type="Rhea" id="RHEA-COMP:10625"/>
        <dbReference type="Rhea" id="RHEA-COMP:10670"/>
        <dbReference type="ChEBI" id="CHEBI:15378"/>
        <dbReference type="ChEBI" id="CHEBI:30616"/>
        <dbReference type="ChEBI" id="CHEBI:32551"/>
        <dbReference type="ChEBI" id="CHEBI:33019"/>
        <dbReference type="ChEBI" id="CHEBI:82748"/>
        <dbReference type="ChEBI" id="CHEBI:83665"/>
        <dbReference type="ChEBI" id="CHEBI:456215"/>
        <dbReference type="EC" id="6.3.4.19"/>
    </reaction>
</comment>
<dbReference type="InterPro" id="IPR014729">
    <property type="entry name" value="Rossmann-like_a/b/a_fold"/>
</dbReference>
<dbReference type="Gene3D" id="3.40.50.620">
    <property type="entry name" value="HUPs"/>
    <property type="match status" value="1"/>
</dbReference>
<dbReference type="InterPro" id="IPR011063">
    <property type="entry name" value="TilS/TtcA_N"/>
</dbReference>
<dbReference type="InterPro" id="IPR012094">
    <property type="entry name" value="tRNA_Ile_lys_synt"/>
</dbReference>
<dbReference type="EMBL" id="JACXAH010000010">
    <property type="protein sequence ID" value="MBD1372450.1"/>
    <property type="molecule type" value="Genomic_DNA"/>
</dbReference>
<dbReference type="AlphaFoldDB" id="A0A926RT71"/>
<keyword evidence="2 8" id="KW-0963">Cytoplasm</keyword>
<dbReference type="PANTHER" id="PTHR43033">
    <property type="entry name" value="TRNA(ILE)-LYSIDINE SYNTHASE-RELATED"/>
    <property type="match status" value="1"/>
</dbReference>
<dbReference type="Gene3D" id="3.30.465.60">
    <property type="match status" value="1"/>
</dbReference>
<dbReference type="Proteomes" id="UP000661691">
    <property type="component" value="Unassembled WGS sequence"/>
</dbReference>
<evidence type="ECO:0000313" key="10">
    <source>
        <dbReference type="EMBL" id="MBD1372450.1"/>
    </source>
</evidence>
<evidence type="ECO:0000256" key="8">
    <source>
        <dbReference type="HAMAP-Rule" id="MF_01161"/>
    </source>
</evidence>
<comment type="subcellular location">
    <subcellularLocation>
        <location evidence="1 8">Cytoplasm</location>
    </subcellularLocation>
</comment>
<evidence type="ECO:0000259" key="9">
    <source>
        <dbReference type="SMART" id="SM00977"/>
    </source>
</evidence>
<keyword evidence="5 8" id="KW-0547">Nucleotide-binding</keyword>
<dbReference type="GO" id="GO:0006400">
    <property type="term" value="P:tRNA modification"/>
    <property type="evidence" value="ECO:0007669"/>
    <property type="project" value="UniProtKB-UniRule"/>
</dbReference>
<gene>
    <name evidence="8 10" type="primary">tilS</name>
    <name evidence="10" type="ORF">IC620_08770</name>
</gene>
<dbReference type="GO" id="GO:0005737">
    <property type="term" value="C:cytoplasm"/>
    <property type="evidence" value="ECO:0007669"/>
    <property type="project" value="UniProtKB-SubCell"/>
</dbReference>
<keyword evidence="4 8" id="KW-0819">tRNA processing</keyword>
<dbReference type="SUPFAM" id="SSF52402">
    <property type="entry name" value="Adenine nucleotide alpha hydrolases-like"/>
    <property type="match status" value="1"/>
</dbReference>
<accession>A0A926RT71</accession>
<organism evidence="10 11">
    <name type="scientific">Polycladospora coralii</name>
    <dbReference type="NCBI Taxonomy" id="2771432"/>
    <lineage>
        <taxon>Bacteria</taxon>
        <taxon>Bacillati</taxon>
        <taxon>Bacillota</taxon>
        <taxon>Bacilli</taxon>
        <taxon>Bacillales</taxon>
        <taxon>Thermoactinomycetaceae</taxon>
        <taxon>Polycladospora</taxon>
    </lineage>
</organism>
<dbReference type="SMART" id="SM00977">
    <property type="entry name" value="TilS_C"/>
    <property type="match status" value="1"/>
</dbReference>
<comment type="similarity">
    <text evidence="8">Belongs to the tRNA(Ile)-lysidine synthase family.</text>
</comment>
<dbReference type="HAMAP" id="MF_01161">
    <property type="entry name" value="tRNA_Ile_lys_synt"/>
    <property type="match status" value="1"/>
</dbReference>
<dbReference type="GO" id="GO:0032267">
    <property type="term" value="F:tRNA(Ile)-lysidine synthase activity"/>
    <property type="evidence" value="ECO:0007669"/>
    <property type="project" value="UniProtKB-EC"/>
</dbReference>
<evidence type="ECO:0000256" key="6">
    <source>
        <dbReference type="ARBA" id="ARBA00022840"/>
    </source>
</evidence>
<comment type="caution">
    <text evidence="10">The sequence shown here is derived from an EMBL/GenBank/DDBJ whole genome shotgun (WGS) entry which is preliminary data.</text>
</comment>
<proteinExistence type="inferred from homology"/>
<dbReference type="SUPFAM" id="SSF56037">
    <property type="entry name" value="PheT/TilS domain"/>
    <property type="match status" value="1"/>
</dbReference>
<name>A0A926RT71_9BACL</name>
<dbReference type="NCBIfam" id="TIGR02433">
    <property type="entry name" value="lysidine_TilS_C"/>
    <property type="match status" value="1"/>
</dbReference>
<evidence type="ECO:0000256" key="7">
    <source>
        <dbReference type="ARBA" id="ARBA00048539"/>
    </source>
</evidence>
<protein>
    <recommendedName>
        <fullName evidence="8">tRNA(Ile)-lysidine synthase</fullName>
        <ecNumber evidence="8">6.3.4.19</ecNumber>
    </recommendedName>
    <alternativeName>
        <fullName evidence="8">tRNA(Ile)-2-lysyl-cytidine synthase</fullName>
    </alternativeName>
    <alternativeName>
        <fullName evidence="8">tRNA(Ile)-lysidine synthetase</fullName>
    </alternativeName>
</protein>
<dbReference type="EC" id="6.3.4.19" evidence="8"/>
<comment type="function">
    <text evidence="8">Ligates lysine onto the cytidine present at position 34 of the AUA codon-specific tRNA(Ile) that contains the anticodon CAU, in an ATP-dependent manner. Cytidine is converted to lysidine, thus changing the amino acid specificity of the tRNA from methionine to isoleucine.</text>
</comment>
<dbReference type="GO" id="GO:0005524">
    <property type="term" value="F:ATP binding"/>
    <property type="evidence" value="ECO:0007669"/>
    <property type="project" value="UniProtKB-UniRule"/>
</dbReference>
<evidence type="ECO:0000256" key="2">
    <source>
        <dbReference type="ARBA" id="ARBA00022490"/>
    </source>
</evidence>
<dbReference type="Pfam" id="PF11734">
    <property type="entry name" value="TilS_C"/>
    <property type="match status" value="1"/>
</dbReference>
<dbReference type="SUPFAM" id="SSF82829">
    <property type="entry name" value="MesJ substrate recognition domain-like"/>
    <property type="match status" value="1"/>
</dbReference>
<dbReference type="PANTHER" id="PTHR43033:SF1">
    <property type="entry name" value="TRNA(ILE)-LYSIDINE SYNTHASE-RELATED"/>
    <property type="match status" value="1"/>
</dbReference>
<dbReference type="InterPro" id="IPR012795">
    <property type="entry name" value="tRNA_Ile_lys_synt_N"/>
</dbReference>
<reference evidence="10" key="1">
    <citation type="submission" date="2020-09" db="EMBL/GenBank/DDBJ databases">
        <title>A novel bacterium of genus Hazenella, isolated from South China Sea.</title>
        <authorList>
            <person name="Huang H."/>
            <person name="Mo K."/>
            <person name="Hu Y."/>
        </authorList>
    </citation>
    <scope>NUCLEOTIDE SEQUENCE</scope>
    <source>
        <strain evidence="10">IB182357</strain>
    </source>
</reference>
<keyword evidence="6 8" id="KW-0067">ATP-binding</keyword>
<comment type="domain">
    <text evidence="8">The N-terminal region contains the highly conserved SGGXDS motif, predicted to be a P-loop motif involved in ATP binding.</text>
</comment>
<keyword evidence="11" id="KW-1185">Reference proteome</keyword>
<feature type="binding site" evidence="8">
    <location>
        <begin position="27"/>
        <end position="32"/>
    </location>
    <ligand>
        <name>ATP</name>
        <dbReference type="ChEBI" id="CHEBI:30616"/>
    </ligand>
</feature>
<evidence type="ECO:0000256" key="3">
    <source>
        <dbReference type="ARBA" id="ARBA00022598"/>
    </source>
</evidence>
<evidence type="ECO:0000256" key="1">
    <source>
        <dbReference type="ARBA" id="ARBA00004496"/>
    </source>
</evidence>
<dbReference type="InterPro" id="IPR012796">
    <property type="entry name" value="Lysidine-tRNA-synth_C"/>
</dbReference>
<evidence type="ECO:0000256" key="5">
    <source>
        <dbReference type="ARBA" id="ARBA00022741"/>
    </source>
</evidence>
<keyword evidence="3 8" id="KW-0436">Ligase</keyword>
<evidence type="ECO:0000313" key="11">
    <source>
        <dbReference type="Proteomes" id="UP000661691"/>
    </source>
</evidence>
<dbReference type="Pfam" id="PF01171">
    <property type="entry name" value="ATP_bind_3"/>
    <property type="match status" value="1"/>
</dbReference>
<sequence>MLHRKLKQMIIKNEWFGATDHLLVGVSGGPDSMALLHALLRLRADFKWKLTVVHVNHQLREYESDEDATFVKEICRTWDVDCHVIYVNVKQELQEFGGNKQQTARNLRYDAFAQVGEQVGAHKMLLAHHADDQVETIMMRLLRGTGMQGLAGMKPQTRWKKLSLIRPFLFVSRAEIEEYCRHEHILFRTDSSNQTLTYTRNRLRLELIPQLETYNPHFKKALQHLSEVIHEEELIWDELTQEALTKVIQYKSERKYLVKVSSFLHLPIALQRRAVKLILKYLAPTGEQLDSFERIEEIRRLAMHTSPSVSIDLPHGLKISREYQLLCFSHGSEELTIPQPIEIPLEISLFASEMASLPGFMGKIEIMESHYPIHNVKPCHDWVVFDKNALSEPLMVRSRMAGEKMACYGMDGKKSVKSLFMEAKIPKHMRDTYPVISSGNQAVWIPGVRRSSIASIHSGTQHYLYLLWYKDS</sequence>
<dbReference type="NCBIfam" id="TIGR02432">
    <property type="entry name" value="lysidine_TilS_N"/>
    <property type="match status" value="1"/>
</dbReference>
<evidence type="ECO:0000256" key="4">
    <source>
        <dbReference type="ARBA" id="ARBA00022694"/>
    </source>
</evidence>
<feature type="domain" description="Lysidine-tRNA(Ile) synthetase C-terminal" evidence="9">
    <location>
        <begin position="394"/>
        <end position="466"/>
    </location>
</feature>
<dbReference type="CDD" id="cd01992">
    <property type="entry name" value="TilS_N"/>
    <property type="match status" value="1"/>
</dbReference>